<gene>
    <name evidence="1" type="ORF">SAMN04488108_1412</name>
</gene>
<dbReference type="AlphaFoldDB" id="A0A1M7ZA39"/>
<evidence type="ECO:0008006" key="3">
    <source>
        <dbReference type="Google" id="ProtNLM"/>
    </source>
</evidence>
<dbReference type="InterPro" id="IPR019587">
    <property type="entry name" value="Polyketide_cyclase/dehydratase"/>
</dbReference>
<reference evidence="2" key="1">
    <citation type="submission" date="2016-12" db="EMBL/GenBank/DDBJ databases">
        <authorList>
            <person name="Varghese N."/>
            <person name="Submissions S."/>
        </authorList>
    </citation>
    <scope>NUCLEOTIDE SEQUENCE [LARGE SCALE GENOMIC DNA]</scope>
    <source>
        <strain evidence="2">DSM 25035</strain>
    </source>
</reference>
<dbReference type="PANTHER" id="PTHR36166:SF1">
    <property type="entry name" value="SRPBCC DOMAIN-CONTAINING PROTEIN"/>
    <property type="match status" value="1"/>
</dbReference>
<keyword evidence="2" id="KW-1185">Reference proteome</keyword>
<accession>A0A1M7ZA39</accession>
<organism evidence="1 2">
    <name type="scientific">Algoriphagus zhangzhouensis</name>
    <dbReference type="NCBI Taxonomy" id="1073327"/>
    <lineage>
        <taxon>Bacteria</taxon>
        <taxon>Pseudomonadati</taxon>
        <taxon>Bacteroidota</taxon>
        <taxon>Cytophagia</taxon>
        <taxon>Cytophagales</taxon>
        <taxon>Cyclobacteriaceae</taxon>
        <taxon>Algoriphagus</taxon>
    </lineage>
</organism>
<dbReference type="Pfam" id="PF10604">
    <property type="entry name" value="Polyketide_cyc2"/>
    <property type="match status" value="1"/>
</dbReference>
<proteinExistence type="predicted"/>
<dbReference type="CDD" id="cd07822">
    <property type="entry name" value="SRPBCC_4"/>
    <property type="match status" value="1"/>
</dbReference>
<dbReference type="STRING" id="1073327.SAMN04488108_1412"/>
<evidence type="ECO:0000313" key="1">
    <source>
        <dbReference type="EMBL" id="SHO61546.1"/>
    </source>
</evidence>
<dbReference type="PANTHER" id="PTHR36166">
    <property type="entry name" value="CHROMOSOME 9, WHOLE GENOME SHOTGUN SEQUENCE"/>
    <property type="match status" value="1"/>
</dbReference>
<dbReference type="EMBL" id="FRXN01000002">
    <property type="protein sequence ID" value="SHO61546.1"/>
    <property type="molecule type" value="Genomic_DNA"/>
</dbReference>
<dbReference type="Gene3D" id="3.30.530.20">
    <property type="match status" value="1"/>
</dbReference>
<protein>
    <recommendedName>
        <fullName evidence="3">Polyketide cyclase / dehydrase and lipid transport</fullName>
    </recommendedName>
</protein>
<dbReference type="RefSeq" id="WP_073571079.1">
    <property type="nucleotide sequence ID" value="NZ_FRXN01000002.1"/>
</dbReference>
<dbReference type="InterPro" id="IPR023393">
    <property type="entry name" value="START-like_dom_sf"/>
</dbReference>
<dbReference type="Proteomes" id="UP000184609">
    <property type="component" value="Unassembled WGS sequence"/>
</dbReference>
<name>A0A1M7ZA39_9BACT</name>
<evidence type="ECO:0000313" key="2">
    <source>
        <dbReference type="Proteomes" id="UP000184609"/>
    </source>
</evidence>
<dbReference type="SUPFAM" id="SSF55961">
    <property type="entry name" value="Bet v1-like"/>
    <property type="match status" value="1"/>
</dbReference>
<dbReference type="OrthoDB" id="191189at2"/>
<sequence>MTKEIKTEIEIQAPVSQVWKVLTQTHEYPNWNSFIKKLEGNLKVGENIRAEIQPVDSSPMTFKPKVLQFEENKILQWKGKFLFNGLFDGTHTFELLENEDGSTTFKQSELFQGVLVGLFNLENTIKGFEAMNRELKRKCEE</sequence>